<dbReference type="EMBL" id="JBEQNB010000028">
    <property type="protein sequence ID" value="MES0838345.1"/>
    <property type="molecule type" value="Genomic_DNA"/>
</dbReference>
<organism evidence="1 2">
    <name type="scientific">Nocardiopsis tropica</name>
    <dbReference type="NCBI Taxonomy" id="109330"/>
    <lineage>
        <taxon>Bacteria</taxon>
        <taxon>Bacillati</taxon>
        <taxon>Actinomycetota</taxon>
        <taxon>Actinomycetes</taxon>
        <taxon>Streptosporangiales</taxon>
        <taxon>Nocardiopsidaceae</taxon>
        <taxon>Nocardiopsis</taxon>
    </lineage>
</organism>
<proteinExistence type="predicted"/>
<evidence type="ECO:0000313" key="1">
    <source>
        <dbReference type="EMBL" id="MES0838345.1"/>
    </source>
</evidence>
<protein>
    <submittedName>
        <fullName evidence="1">Uncharacterized protein</fullName>
    </submittedName>
</protein>
<gene>
    <name evidence="1" type="ORF">ABUK86_31580</name>
</gene>
<dbReference type="RefSeq" id="WP_352987158.1">
    <property type="nucleotide sequence ID" value="NZ_JBEQNA010000024.1"/>
</dbReference>
<sequence>MRDETERTRDSQITTRDCPACPWEIVTDAADLAEVEAATHRVQAHTTPLERERIGALVQGYQHWLGELPARVLLLAVAEVLDLSTTERPALELVPVDVDGTWPADTVEAGDIDAERGAAA</sequence>
<name>A0ABV2A4Q1_9ACTN</name>
<dbReference type="Proteomes" id="UP001432401">
    <property type="component" value="Unassembled WGS sequence"/>
</dbReference>
<reference evidence="1 2" key="1">
    <citation type="submission" date="2024-06" db="EMBL/GenBank/DDBJ databases">
        <authorList>
            <person name="Bataeva Y.V."/>
            <person name="Grigorian L.N."/>
            <person name="Solomentsev V.I."/>
        </authorList>
    </citation>
    <scope>NUCLEOTIDE SEQUENCE [LARGE SCALE GENOMIC DNA]</scope>
    <source>
        <strain evidence="2">SCPM-O-B-12605 (RCAM04882)</strain>
    </source>
</reference>
<keyword evidence="2" id="KW-1185">Reference proteome</keyword>
<comment type="caution">
    <text evidence="1">The sequence shown here is derived from an EMBL/GenBank/DDBJ whole genome shotgun (WGS) entry which is preliminary data.</text>
</comment>
<accession>A0ABV2A4Q1</accession>
<evidence type="ECO:0000313" key="2">
    <source>
        <dbReference type="Proteomes" id="UP001432401"/>
    </source>
</evidence>